<evidence type="ECO:0000313" key="1">
    <source>
        <dbReference type="EMBL" id="EDS29097.1"/>
    </source>
</evidence>
<dbReference type="EMBL" id="DS233280">
    <property type="protein sequence ID" value="EDS29097.1"/>
    <property type="molecule type" value="Genomic_DNA"/>
</dbReference>
<dbReference type="VEuPathDB" id="VectorBase:CPIJ019178"/>
<proteinExistence type="predicted"/>
<dbReference type="InParanoid" id="B0XIA8"/>
<name>B0XIA8_CULQU</name>
<sequence length="61" mass="6927">MSFRLANRQRRLPRLSQGSFRLGLLRRKFSHSPSFSFKASFCADSGSQSATVEPCTNAFER</sequence>
<gene>
    <name evidence="1" type="ORF">CpipJ_CPIJ019178</name>
</gene>
<organism>
    <name type="scientific">Culex quinquefasciatus</name>
    <name type="common">Southern house mosquito</name>
    <name type="synonym">Culex pungens</name>
    <dbReference type="NCBI Taxonomy" id="7176"/>
    <lineage>
        <taxon>Eukaryota</taxon>
        <taxon>Metazoa</taxon>
        <taxon>Ecdysozoa</taxon>
        <taxon>Arthropoda</taxon>
        <taxon>Hexapoda</taxon>
        <taxon>Insecta</taxon>
        <taxon>Pterygota</taxon>
        <taxon>Neoptera</taxon>
        <taxon>Endopterygota</taxon>
        <taxon>Diptera</taxon>
        <taxon>Nematocera</taxon>
        <taxon>Culicoidea</taxon>
        <taxon>Culicidae</taxon>
        <taxon>Culicinae</taxon>
        <taxon>Culicini</taxon>
        <taxon>Culex</taxon>
        <taxon>Culex</taxon>
    </lineage>
</organism>
<dbReference type="HOGENOM" id="CLU_2948527_0_0_1"/>
<accession>B0XIA8</accession>
<feature type="non-terminal residue" evidence="1">
    <location>
        <position position="61"/>
    </location>
</feature>
<dbReference type="AlphaFoldDB" id="B0XIA8"/>
<protein>
    <submittedName>
        <fullName evidence="1">Mitochondrial processing peptidase beta subunit</fullName>
    </submittedName>
</protein>
<dbReference type="KEGG" id="cqu:CpipJ_CPIJ019178"/>
<reference evidence="1" key="1">
    <citation type="submission" date="2007-03" db="EMBL/GenBank/DDBJ databases">
        <title>Annotation of Culex pipiens quinquefasciatus.</title>
        <authorList>
            <consortium name="The Broad Institute Genome Sequencing Platform"/>
            <person name="Atkinson P.W."/>
            <person name="Hemingway J."/>
            <person name="Christensen B.M."/>
            <person name="Higgs S."/>
            <person name="Kodira C."/>
            <person name="Hannick L."/>
            <person name="Megy K."/>
            <person name="O'Leary S."/>
            <person name="Pearson M."/>
            <person name="Haas B.J."/>
            <person name="Mauceli E."/>
            <person name="Wortman J.R."/>
            <person name="Lee N.H."/>
            <person name="Guigo R."/>
            <person name="Stanke M."/>
            <person name="Alvarado L."/>
            <person name="Amedeo P."/>
            <person name="Antoine C.H."/>
            <person name="Arensburger P."/>
            <person name="Bidwell S.L."/>
            <person name="Crawford M."/>
            <person name="Camaro F."/>
            <person name="Devon K."/>
            <person name="Engels R."/>
            <person name="Hammond M."/>
            <person name="Howarth C."/>
            <person name="Koehrsen M."/>
            <person name="Lawson D."/>
            <person name="Montgomery P."/>
            <person name="Nene V."/>
            <person name="Nusbaum C."/>
            <person name="Puiu D."/>
            <person name="Romero-Severson J."/>
            <person name="Severson D.W."/>
            <person name="Shumway M."/>
            <person name="Sisk P."/>
            <person name="Stolte C."/>
            <person name="Zeng Q."/>
            <person name="Eisenstadt E."/>
            <person name="Fraser-Liggett C."/>
            <person name="Strausberg R."/>
            <person name="Galagan J."/>
            <person name="Birren B."/>
            <person name="Collins F.H."/>
        </authorList>
    </citation>
    <scope>NUCLEOTIDE SEQUENCE [LARGE SCALE GENOMIC DNA]</scope>
    <source>
        <strain evidence="1">JHB</strain>
    </source>
</reference>